<evidence type="ECO:0000313" key="1">
    <source>
        <dbReference type="EMBL" id="KAA6308771.1"/>
    </source>
</evidence>
<proteinExistence type="predicted"/>
<organism evidence="1">
    <name type="scientific">termite gut metagenome</name>
    <dbReference type="NCBI Taxonomy" id="433724"/>
    <lineage>
        <taxon>unclassified sequences</taxon>
        <taxon>metagenomes</taxon>
        <taxon>organismal metagenomes</taxon>
    </lineage>
</organism>
<gene>
    <name evidence="1" type="ORF">EZS27_039624</name>
</gene>
<protein>
    <submittedName>
        <fullName evidence="1">Uncharacterized protein</fullName>
    </submittedName>
</protein>
<dbReference type="AlphaFoldDB" id="A0A5J4PJ16"/>
<accession>A0A5J4PJ16</accession>
<comment type="caution">
    <text evidence="1">The sequence shown here is derived from an EMBL/GenBank/DDBJ whole genome shotgun (WGS) entry which is preliminary data.</text>
</comment>
<dbReference type="EMBL" id="SNRY01008312">
    <property type="protein sequence ID" value="KAA6308771.1"/>
    <property type="molecule type" value="Genomic_DNA"/>
</dbReference>
<reference evidence="1" key="1">
    <citation type="submission" date="2019-03" db="EMBL/GenBank/DDBJ databases">
        <title>Single cell metagenomics reveals metabolic interactions within the superorganism composed of flagellate Streblomastix strix and complex community of Bacteroidetes bacteria on its surface.</title>
        <authorList>
            <person name="Treitli S.C."/>
            <person name="Kolisko M."/>
            <person name="Husnik F."/>
            <person name="Keeling P."/>
            <person name="Hampl V."/>
        </authorList>
    </citation>
    <scope>NUCLEOTIDE SEQUENCE</scope>
    <source>
        <strain evidence="1">STM</strain>
    </source>
</reference>
<name>A0A5J4PJ16_9ZZZZ</name>
<sequence length="87" mass="9997">MKNIEINEVYTLFEEIKGLIKKGSNNVPTIVQPEIELPDLSVISELTDKLQETIEEIRKPVKTECHHTFSGNVINQLKTLFPYVPFL</sequence>